<gene>
    <name evidence="2" type="ORF">PGLA2088_LOCUS35769</name>
</gene>
<proteinExistence type="predicted"/>
<comment type="caution">
    <text evidence="2">The sequence shown here is derived from an EMBL/GenBank/DDBJ whole genome shotgun (WGS) entry which is preliminary data.</text>
</comment>
<feature type="region of interest" description="Disordered" evidence="1">
    <location>
        <begin position="488"/>
        <end position="532"/>
    </location>
</feature>
<feature type="compositionally biased region" description="Basic and acidic residues" evidence="1">
    <location>
        <begin position="514"/>
        <end position="532"/>
    </location>
</feature>
<dbReference type="Proteomes" id="UP000626109">
    <property type="component" value="Unassembled WGS sequence"/>
</dbReference>
<feature type="compositionally biased region" description="Low complexity" evidence="1">
    <location>
        <begin position="488"/>
        <end position="500"/>
    </location>
</feature>
<dbReference type="AlphaFoldDB" id="A0A813KWM9"/>
<sequence>MASASVTFEEDLGQNLAVNEESLESRHELPTPDGEELPVALAAAAAAAERAQRLGSHLAVRVTAARNDLDQAFKPTAAASSSCRFDIGSPIRGAYWGVQQLSQKASPYLGKLKFAPLTVMELFGVNWECRESAETASGASSLARRLWELWRRKHAALTAAEGLYATLLADSRRTAALAAELCAVEALVRLEAEKAVVDWTTARQETLRTCSASIESQAAEAVSGFRERAKAYPCGWQSPLTGLLRISRSSEELDSILSSFEEQVFEERKELLTQVLELVLAPDLRTLTASLSRRVAFWEAEIEDNWSQWSDQSGNFHDACDAAAECWIRLQADATQLIAWAEDMARSDPLVDAAPIVYLVPVLDPDVVRQHRKWEELHDSLVEIASVLSLLGAWASFHNLKGDGLILDEAKDLLLSILSCLDTSFGPRFQGSEAIRTSLASNSFWSLVASFQEDAPESGEPPSAGPWWSPKTWPSRRSRFDLLAAQSCSGSPTSCGGSPTLEQRKGSDGAAHLEGPREASTKAGVERTLKVV</sequence>
<name>A0A813KWM9_POLGL</name>
<reference evidence="2" key="1">
    <citation type="submission" date="2021-02" db="EMBL/GenBank/DDBJ databases">
        <authorList>
            <person name="Dougan E. K."/>
            <person name="Rhodes N."/>
            <person name="Thang M."/>
            <person name="Chan C."/>
        </authorList>
    </citation>
    <scope>NUCLEOTIDE SEQUENCE</scope>
</reference>
<evidence type="ECO:0000313" key="2">
    <source>
        <dbReference type="EMBL" id="CAE8710066.1"/>
    </source>
</evidence>
<accession>A0A813KWM9</accession>
<evidence type="ECO:0000256" key="1">
    <source>
        <dbReference type="SAM" id="MobiDB-lite"/>
    </source>
</evidence>
<organism evidence="2 3">
    <name type="scientific">Polarella glacialis</name>
    <name type="common">Dinoflagellate</name>
    <dbReference type="NCBI Taxonomy" id="89957"/>
    <lineage>
        <taxon>Eukaryota</taxon>
        <taxon>Sar</taxon>
        <taxon>Alveolata</taxon>
        <taxon>Dinophyceae</taxon>
        <taxon>Suessiales</taxon>
        <taxon>Suessiaceae</taxon>
        <taxon>Polarella</taxon>
    </lineage>
</organism>
<evidence type="ECO:0000313" key="3">
    <source>
        <dbReference type="Proteomes" id="UP000626109"/>
    </source>
</evidence>
<dbReference type="EMBL" id="CAJNNW010031939">
    <property type="protein sequence ID" value="CAE8710066.1"/>
    <property type="molecule type" value="Genomic_DNA"/>
</dbReference>
<protein>
    <submittedName>
        <fullName evidence="2">Uncharacterized protein</fullName>
    </submittedName>
</protein>